<organism evidence="2">
    <name type="scientific">Singulisphaera sp. Ch08</name>
    <dbReference type="NCBI Taxonomy" id="3120278"/>
    <lineage>
        <taxon>Bacteria</taxon>
        <taxon>Pseudomonadati</taxon>
        <taxon>Planctomycetota</taxon>
        <taxon>Planctomycetia</taxon>
        <taxon>Isosphaerales</taxon>
        <taxon>Isosphaeraceae</taxon>
        <taxon>Singulisphaera</taxon>
    </lineage>
</organism>
<protein>
    <submittedName>
        <fullName evidence="2">HD domain-containing protein</fullName>
    </submittedName>
</protein>
<dbReference type="RefSeq" id="WP_406693380.1">
    <property type="nucleotide sequence ID" value="NZ_CP155447.1"/>
</dbReference>
<evidence type="ECO:0000259" key="1">
    <source>
        <dbReference type="PROSITE" id="PS51831"/>
    </source>
</evidence>
<dbReference type="EMBL" id="CP155447">
    <property type="protein sequence ID" value="XBH00711.1"/>
    <property type="molecule type" value="Genomic_DNA"/>
</dbReference>
<dbReference type="InterPro" id="IPR050135">
    <property type="entry name" value="dGTPase-like"/>
</dbReference>
<proteinExistence type="predicted"/>
<dbReference type="SMART" id="SM00471">
    <property type="entry name" value="HDc"/>
    <property type="match status" value="1"/>
</dbReference>
<reference evidence="2" key="1">
    <citation type="submission" date="2024-05" db="EMBL/GenBank/DDBJ databases">
        <title>Planctomycetes of the genus Singulisphaera possess chitinolytic capabilities.</title>
        <authorList>
            <person name="Ivanova A."/>
        </authorList>
    </citation>
    <scope>NUCLEOTIDE SEQUENCE</scope>
    <source>
        <strain evidence="2">Ch08T</strain>
    </source>
</reference>
<feature type="domain" description="HD" evidence="1">
    <location>
        <begin position="50"/>
        <end position="151"/>
    </location>
</feature>
<dbReference type="InterPro" id="IPR006674">
    <property type="entry name" value="HD_domain"/>
</dbReference>
<dbReference type="PANTHER" id="PTHR11373:SF4">
    <property type="entry name" value="DEOXYNUCLEOSIDE TRIPHOSPHATE TRIPHOSPHOHYDROLASE SAMHD1"/>
    <property type="match status" value="1"/>
</dbReference>
<dbReference type="Gene3D" id="1.10.3210.10">
    <property type="entry name" value="Hypothetical protein af1432"/>
    <property type="match status" value="1"/>
</dbReference>
<evidence type="ECO:0000313" key="2">
    <source>
        <dbReference type="EMBL" id="XBH00711.1"/>
    </source>
</evidence>
<dbReference type="Pfam" id="PF01966">
    <property type="entry name" value="HD"/>
    <property type="match status" value="1"/>
</dbReference>
<dbReference type="CDD" id="cd00077">
    <property type="entry name" value="HDc"/>
    <property type="match status" value="1"/>
</dbReference>
<gene>
    <name evidence="2" type="ORF">V5E97_20365</name>
</gene>
<dbReference type="PANTHER" id="PTHR11373">
    <property type="entry name" value="DEOXYNUCLEOSIDE TRIPHOSPHATE TRIPHOSPHOHYDROLASE"/>
    <property type="match status" value="1"/>
</dbReference>
<dbReference type="PROSITE" id="PS51831">
    <property type="entry name" value="HD"/>
    <property type="match status" value="1"/>
</dbReference>
<dbReference type="GO" id="GO:0006203">
    <property type="term" value="P:dGTP catabolic process"/>
    <property type="evidence" value="ECO:0007669"/>
    <property type="project" value="TreeGrafter"/>
</dbReference>
<dbReference type="AlphaFoldDB" id="A0AAU7C628"/>
<dbReference type="GO" id="GO:0008832">
    <property type="term" value="F:dGTPase activity"/>
    <property type="evidence" value="ECO:0007669"/>
    <property type="project" value="TreeGrafter"/>
</dbReference>
<name>A0AAU7C628_9BACT</name>
<dbReference type="InterPro" id="IPR003607">
    <property type="entry name" value="HD/PDEase_dom"/>
</dbReference>
<accession>A0AAU7C628</accession>
<dbReference type="SUPFAM" id="SSF109604">
    <property type="entry name" value="HD-domain/PDEase-like"/>
    <property type="match status" value="1"/>
</dbReference>
<sequence length="298" mass="33611">MHLIDRVYGEVTIDDPDVVALIACPTFQRLQGIKQAGPSAFAFPFKKVTRLEHSLGVYLLLRRLGADRREQVAGLLHDISHTAFSHAVDFIVSSAEQDHHEGLKPEFLERPDLVAALKTLGFKPAEFYDDSIYPLLERPLPWLCADRLDYFFRDGLACGAATPESVARFLAHLTVIDRTIVFTNAEVAREATAAYALMNREWWASPTEAYIYNEFADALREGLRIGLIQKDDLLSDDASVMAILESSTNPLISEKLDRIVRFRPERLEGYSPRVIPKVRWLDPPVQVVGSYQKLSELS</sequence>